<evidence type="ECO:0000313" key="1">
    <source>
        <dbReference type="EnsemblMetazoa" id="XP_038050303.1"/>
    </source>
</evidence>
<reference evidence="1" key="1">
    <citation type="submission" date="2022-11" db="UniProtKB">
        <authorList>
            <consortium name="EnsemblMetazoa"/>
        </authorList>
    </citation>
    <scope>IDENTIFICATION</scope>
</reference>
<sequence length="209" mass="23985">MTLRFNDGGFTIVEKLFKALREILQHWRISLASLLFYILLSLLTNVSRENFLVLATNITTNTKQYHRPPSSPVTTLCSLTGPHCPEETQSCYTLRNRTDAEKICNLSVECRTKSDLEFSLDTCAWRTRMNLVHVGNNNSDCLSMDREGCLSCLQDLLVKDQGVQEDYENYSSILRRYDCERNYSMYGCDDCKVCSERPDTYGVMVCIPI</sequence>
<dbReference type="RefSeq" id="XP_038050303.1">
    <property type="nucleotide sequence ID" value="XM_038194375.1"/>
</dbReference>
<dbReference type="OMA" id="NYSMYGC"/>
<accession>A0A913ZET9</accession>
<dbReference type="OrthoDB" id="10047996at2759"/>
<dbReference type="AlphaFoldDB" id="A0A913ZET9"/>
<proteinExistence type="predicted"/>
<protein>
    <submittedName>
        <fullName evidence="1">Uncharacterized protein</fullName>
    </submittedName>
</protein>
<keyword evidence="2" id="KW-1185">Reference proteome</keyword>
<dbReference type="Proteomes" id="UP000887568">
    <property type="component" value="Unplaced"/>
</dbReference>
<organism evidence="1 2">
    <name type="scientific">Patiria miniata</name>
    <name type="common">Bat star</name>
    <name type="synonym">Asterina miniata</name>
    <dbReference type="NCBI Taxonomy" id="46514"/>
    <lineage>
        <taxon>Eukaryota</taxon>
        <taxon>Metazoa</taxon>
        <taxon>Echinodermata</taxon>
        <taxon>Eleutherozoa</taxon>
        <taxon>Asterozoa</taxon>
        <taxon>Asteroidea</taxon>
        <taxon>Valvatacea</taxon>
        <taxon>Valvatida</taxon>
        <taxon>Asterinidae</taxon>
        <taxon>Patiria</taxon>
    </lineage>
</organism>
<evidence type="ECO:0000313" key="2">
    <source>
        <dbReference type="Proteomes" id="UP000887568"/>
    </source>
</evidence>
<dbReference type="EnsemblMetazoa" id="XM_038194375.1">
    <property type="protein sequence ID" value="XP_038050303.1"/>
    <property type="gene ID" value="LOC119723631"/>
</dbReference>
<name>A0A913ZET9_PATMI</name>
<dbReference type="GeneID" id="119723631"/>